<sequence>MTSTKKIIAVVGATGKQGSSVANTFLSLPNWRVRALTRNPSSPKAQELAKAGAELVQADLADRESLSRAFDGVHAVFLNTDFWAPYRSLLESGVAQDVASKQASEVEISHGQNAAAAAAGLTTLERFVYSALGPMNAASQGKYPHSYHWEAKARIAEHIQKEQPELARKTSYIYLGAYSSNPLIMPRANPQTGEYQVLFPGKADTRIPFIDECRTTGFFVRALVEDEEPGAKLLAYDDYPTIGQAMEAWSKITGKPASFQELSLEVIHRVTGIAYEVLDGPAFIAEFGYMAGVEGFIEPPQLKKPVPRKSLEEILRGLPLDYLLGAKVVF</sequence>
<dbReference type="PANTHER" id="PTHR42748">
    <property type="entry name" value="NITROGEN METABOLITE REPRESSION PROTEIN NMRA FAMILY MEMBER"/>
    <property type="match status" value="1"/>
</dbReference>
<keyword evidence="2" id="KW-0521">NADP</keyword>
<dbReference type="PANTHER" id="PTHR42748:SF29">
    <property type="entry name" value="NMRA-LIKE DOMAIN-CONTAINING PROTEIN"/>
    <property type="match status" value="1"/>
</dbReference>
<dbReference type="Gene3D" id="3.90.25.10">
    <property type="entry name" value="UDP-galactose 4-epimerase, domain 1"/>
    <property type="match status" value="1"/>
</dbReference>
<dbReference type="Gene3D" id="3.40.50.720">
    <property type="entry name" value="NAD(P)-binding Rossmann-like Domain"/>
    <property type="match status" value="1"/>
</dbReference>
<organism evidence="4 5">
    <name type="scientific">Phialemonium thermophilum</name>
    <dbReference type="NCBI Taxonomy" id="223376"/>
    <lineage>
        <taxon>Eukaryota</taxon>
        <taxon>Fungi</taxon>
        <taxon>Dikarya</taxon>
        <taxon>Ascomycota</taxon>
        <taxon>Pezizomycotina</taxon>
        <taxon>Sordariomycetes</taxon>
        <taxon>Sordariomycetidae</taxon>
        <taxon>Cephalothecales</taxon>
        <taxon>Cephalothecaceae</taxon>
        <taxon>Phialemonium</taxon>
    </lineage>
</organism>
<feature type="domain" description="NmrA-like" evidence="3">
    <location>
        <begin position="4"/>
        <end position="290"/>
    </location>
</feature>
<evidence type="ECO:0000313" key="4">
    <source>
        <dbReference type="EMBL" id="KAL1877370.1"/>
    </source>
</evidence>
<dbReference type="EMBL" id="JAZHXJ010000065">
    <property type="protein sequence ID" value="KAL1877370.1"/>
    <property type="molecule type" value="Genomic_DNA"/>
</dbReference>
<evidence type="ECO:0000256" key="1">
    <source>
        <dbReference type="ARBA" id="ARBA00006328"/>
    </source>
</evidence>
<name>A0ABR3XNN6_9PEZI</name>
<evidence type="ECO:0000256" key="2">
    <source>
        <dbReference type="ARBA" id="ARBA00022857"/>
    </source>
</evidence>
<dbReference type="InterPro" id="IPR008030">
    <property type="entry name" value="NmrA-like"/>
</dbReference>
<comment type="caution">
    <text evidence="4">The sequence shown here is derived from an EMBL/GenBank/DDBJ whole genome shotgun (WGS) entry which is preliminary data.</text>
</comment>
<evidence type="ECO:0000313" key="5">
    <source>
        <dbReference type="Proteomes" id="UP001586593"/>
    </source>
</evidence>
<dbReference type="InterPro" id="IPR051164">
    <property type="entry name" value="NmrA-like_oxidored"/>
</dbReference>
<accession>A0ABR3XNN6</accession>
<dbReference type="Pfam" id="PF05368">
    <property type="entry name" value="NmrA"/>
    <property type="match status" value="1"/>
</dbReference>
<protein>
    <recommendedName>
        <fullName evidence="3">NmrA-like domain-containing protein</fullName>
    </recommendedName>
</protein>
<dbReference type="InterPro" id="IPR036291">
    <property type="entry name" value="NAD(P)-bd_dom_sf"/>
</dbReference>
<comment type="similarity">
    <text evidence="1">Belongs to the NmrA-type oxidoreductase family.</text>
</comment>
<proteinExistence type="inferred from homology"/>
<gene>
    <name evidence="4" type="ORF">VTK73DRAFT_8665</name>
</gene>
<dbReference type="Proteomes" id="UP001586593">
    <property type="component" value="Unassembled WGS sequence"/>
</dbReference>
<keyword evidence="5" id="KW-1185">Reference proteome</keyword>
<reference evidence="4 5" key="1">
    <citation type="journal article" date="2024" name="Commun. Biol.">
        <title>Comparative genomic analysis of thermophilic fungi reveals convergent evolutionary adaptations and gene losses.</title>
        <authorList>
            <person name="Steindorff A.S."/>
            <person name="Aguilar-Pontes M.V."/>
            <person name="Robinson A.J."/>
            <person name="Andreopoulos B."/>
            <person name="LaButti K."/>
            <person name="Kuo A."/>
            <person name="Mondo S."/>
            <person name="Riley R."/>
            <person name="Otillar R."/>
            <person name="Haridas S."/>
            <person name="Lipzen A."/>
            <person name="Grimwood J."/>
            <person name="Schmutz J."/>
            <person name="Clum A."/>
            <person name="Reid I.D."/>
            <person name="Moisan M.C."/>
            <person name="Butler G."/>
            <person name="Nguyen T.T.M."/>
            <person name="Dewar K."/>
            <person name="Conant G."/>
            <person name="Drula E."/>
            <person name="Henrissat B."/>
            <person name="Hansel C."/>
            <person name="Singer S."/>
            <person name="Hutchinson M.I."/>
            <person name="de Vries R.P."/>
            <person name="Natvig D.O."/>
            <person name="Powell A.J."/>
            <person name="Tsang A."/>
            <person name="Grigoriev I.V."/>
        </authorList>
    </citation>
    <scope>NUCLEOTIDE SEQUENCE [LARGE SCALE GENOMIC DNA]</scope>
    <source>
        <strain evidence="4 5">ATCC 24622</strain>
    </source>
</reference>
<evidence type="ECO:0000259" key="3">
    <source>
        <dbReference type="Pfam" id="PF05368"/>
    </source>
</evidence>
<dbReference type="SUPFAM" id="SSF51735">
    <property type="entry name" value="NAD(P)-binding Rossmann-fold domains"/>
    <property type="match status" value="1"/>
</dbReference>